<evidence type="ECO:0000256" key="1">
    <source>
        <dbReference type="SAM" id="Phobius"/>
    </source>
</evidence>
<evidence type="ECO:0000313" key="2">
    <source>
        <dbReference type="EMBL" id="SFR11585.1"/>
    </source>
</evidence>
<dbReference type="Proteomes" id="UP000199584">
    <property type="component" value="Unassembled WGS sequence"/>
</dbReference>
<gene>
    <name evidence="2" type="ORF">SAMN05660706_12317</name>
</gene>
<organism evidence="2 3">
    <name type="scientific">Desulfoscipio geothermicus DSM 3669</name>
    <dbReference type="NCBI Taxonomy" id="1121426"/>
    <lineage>
        <taxon>Bacteria</taxon>
        <taxon>Bacillati</taxon>
        <taxon>Bacillota</taxon>
        <taxon>Clostridia</taxon>
        <taxon>Eubacteriales</taxon>
        <taxon>Desulfallaceae</taxon>
        <taxon>Desulfoscipio</taxon>
    </lineage>
</organism>
<evidence type="ECO:0000313" key="3">
    <source>
        <dbReference type="Proteomes" id="UP000199584"/>
    </source>
</evidence>
<reference evidence="3" key="1">
    <citation type="submission" date="2016-10" db="EMBL/GenBank/DDBJ databases">
        <authorList>
            <person name="Varghese N."/>
            <person name="Submissions S."/>
        </authorList>
    </citation>
    <scope>NUCLEOTIDE SEQUENCE [LARGE SCALE GENOMIC DNA]</scope>
    <source>
        <strain evidence="3">DSM 3669</strain>
    </source>
</reference>
<feature type="transmembrane region" description="Helical" evidence="1">
    <location>
        <begin position="158"/>
        <end position="177"/>
    </location>
</feature>
<accession>A0A1I6E1L4</accession>
<dbReference type="STRING" id="39060.SAMN05660706_12317"/>
<keyword evidence="3" id="KW-1185">Reference proteome</keyword>
<dbReference type="EMBL" id="FOYM01000023">
    <property type="protein sequence ID" value="SFR11585.1"/>
    <property type="molecule type" value="Genomic_DNA"/>
</dbReference>
<protein>
    <submittedName>
        <fullName evidence="2">Uncharacterized protein</fullName>
    </submittedName>
</protein>
<feature type="transmembrane region" description="Helical" evidence="1">
    <location>
        <begin position="103"/>
        <end position="122"/>
    </location>
</feature>
<sequence length="273" mass="30277">MAPLFTPGLFRKGGLPLVPDSFSRNLGFDQALHSFLVSFSAPPSRSFEEGNFPNSKGFFDLANSELPFFPAFPTFSSTPGVKPGGPAGFFLPVFFHQHFPESFRLFGMALVISIPPFFKGFWFLNPGKAERGPLGFLGFFVGFFREFLVFFFDPFLEGHFFSLSLGFGLLGVAPLAFQGPLVFFPKPGSPWLLEVAFKGFFVTLIPPDLFNHFWPLVFPAGGFFLLFRKLFKAGLLADLTPPDLVPPQGGFVSLFLGHVCLHRFGGCIVWDFS</sequence>
<feature type="transmembrane region" description="Helical" evidence="1">
    <location>
        <begin position="134"/>
        <end position="152"/>
    </location>
</feature>
<keyword evidence="1" id="KW-0812">Transmembrane</keyword>
<dbReference type="AlphaFoldDB" id="A0A1I6E1L4"/>
<keyword evidence="1" id="KW-1133">Transmembrane helix</keyword>
<keyword evidence="1" id="KW-0472">Membrane</keyword>
<name>A0A1I6E1L4_9FIRM</name>
<feature type="transmembrane region" description="Helical" evidence="1">
    <location>
        <begin position="212"/>
        <end position="231"/>
    </location>
</feature>
<proteinExistence type="predicted"/>